<dbReference type="PANTHER" id="PTHR34883:SF17">
    <property type="entry name" value="CUPREDOXIN"/>
    <property type="match status" value="1"/>
</dbReference>
<organism evidence="4 5">
    <name type="scientific">Phaeomoniella chlamydospora</name>
    <name type="common">Phaeoacremonium chlamydosporum</name>
    <dbReference type="NCBI Taxonomy" id="158046"/>
    <lineage>
        <taxon>Eukaryota</taxon>
        <taxon>Fungi</taxon>
        <taxon>Dikarya</taxon>
        <taxon>Ascomycota</taxon>
        <taxon>Pezizomycotina</taxon>
        <taxon>Eurotiomycetes</taxon>
        <taxon>Chaetothyriomycetidae</taxon>
        <taxon>Phaeomoniellales</taxon>
        <taxon>Phaeomoniellaceae</taxon>
        <taxon>Phaeomoniella</taxon>
    </lineage>
</organism>
<dbReference type="OrthoDB" id="3226064at2759"/>
<evidence type="ECO:0000313" key="4">
    <source>
        <dbReference type="EMBL" id="KKY28417.1"/>
    </source>
</evidence>
<dbReference type="InterPro" id="IPR001810">
    <property type="entry name" value="F-box_dom"/>
</dbReference>
<dbReference type="EMBL" id="LCWF01000013">
    <property type="protein sequence ID" value="KKY28417.1"/>
    <property type="molecule type" value="Genomic_DNA"/>
</dbReference>
<protein>
    <submittedName>
        <fullName evidence="4">Putative f-box domain-containing protein</fullName>
    </submittedName>
</protein>
<dbReference type="SUPFAM" id="SSF81383">
    <property type="entry name" value="F-box domain"/>
    <property type="match status" value="1"/>
</dbReference>
<evidence type="ECO:0000256" key="1">
    <source>
        <dbReference type="SAM" id="MobiDB-lite"/>
    </source>
</evidence>
<reference evidence="4 5" key="2">
    <citation type="submission" date="2015-05" db="EMBL/GenBank/DDBJ databases">
        <authorList>
            <person name="Morales-Cruz A."/>
            <person name="Amrine K.C."/>
            <person name="Cantu D."/>
        </authorList>
    </citation>
    <scope>NUCLEOTIDE SEQUENCE [LARGE SCALE GENOMIC DNA]</scope>
    <source>
        <strain evidence="4">UCRPC4</strain>
    </source>
</reference>
<dbReference type="CDD" id="cd00920">
    <property type="entry name" value="Cupredoxin"/>
    <property type="match status" value="1"/>
</dbReference>
<accession>A0A0G2F0S3</accession>
<dbReference type="Proteomes" id="UP000053317">
    <property type="component" value="Unassembled WGS sequence"/>
</dbReference>
<dbReference type="InterPro" id="IPR036047">
    <property type="entry name" value="F-box-like_dom_sf"/>
</dbReference>
<feature type="signal peptide" evidence="2">
    <location>
        <begin position="1"/>
        <end position="18"/>
    </location>
</feature>
<comment type="caution">
    <text evidence="4">The sequence shown here is derived from an EMBL/GenBank/DDBJ whole genome shotgun (WGS) entry which is preliminary data.</text>
</comment>
<name>A0A0G2F0S3_PHACM</name>
<keyword evidence="5" id="KW-1185">Reference proteome</keyword>
<dbReference type="CDD" id="cd09917">
    <property type="entry name" value="F-box_SF"/>
    <property type="match status" value="1"/>
</dbReference>
<dbReference type="Pfam" id="PF12937">
    <property type="entry name" value="F-box-like"/>
    <property type="match status" value="1"/>
</dbReference>
<evidence type="ECO:0000259" key="3">
    <source>
        <dbReference type="PROSITE" id="PS50181"/>
    </source>
</evidence>
<dbReference type="PROSITE" id="PS50181">
    <property type="entry name" value="FBOX"/>
    <property type="match status" value="1"/>
</dbReference>
<proteinExistence type="predicted"/>
<evidence type="ECO:0000256" key="2">
    <source>
        <dbReference type="SAM" id="SignalP"/>
    </source>
</evidence>
<dbReference type="InterPro" id="IPR008972">
    <property type="entry name" value="Cupredoxin"/>
</dbReference>
<feature type="domain" description="F-box" evidence="3">
    <location>
        <begin position="227"/>
        <end position="274"/>
    </location>
</feature>
<feature type="region of interest" description="Disordered" evidence="1">
    <location>
        <begin position="198"/>
        <end position="232"/>
    </location>
</feature>
<keyword evidence="2" id="KW-0732">Signal</keyword>
<dbReference type="AlphaFoldDB" id="A0A0G2F0S3"/>
<feature type="compositionally biased region" description="Low complexity" evidence="1">
    <location>
        <begin position="157"/>
        <end position="174"/>
    </location>
</feature>
<dbReference type="SUPFAM" id="SSF49503">
    <property type="entry name" value="Cupredoxins"/>
    <property type="match status" value="1"/>
</dbReference>
<reference evidence="4 5" key="1">
    <citation type="submission" date="2015-05" db="EMBL/GenBank/DDBJ databases">
        <title>Distinctive expansion of gene families associated with plant cell wall degradation and secondary metabolism in the genomes of grapevine trunk pathogens.</title>
        <authorList>
            <person name="Lawrence D.P."/>
            <person name="Travadon R."/>
            <person name="Rolshausen P.E."/>
            <person name="Baumgartner K."/>
        </authorList>
    </citation>
    <scope>NUCLEOTIDE SEQUENCE [LARGE SCALE GENOMIC DNA]</scope>
    <source>
        <strain evidence="4">UCRPC4</strain>
    </source>
</reference>
<sequence length="758" mass="82300">MYAFQFAAVLSLPLWALAQTVHEVSVGDGGLVFDPDTVSAAVNDQVRFTFYPRNHSVAESPYDAPCTPKDAGIFSGYMPVSSGEGSKVFTVNITNTDAIWLYCSYGDHCQDGMVMVINPPSSSETNVTNYKAAAAKATSNEGPADNAVHGGVVSENTSSSSSSSSSASSSTSSDAAASSSASVASATSSAASQASAASSSAASGASLTGTTSVSGSAATASPTSSGTTQSSDQSAEVLHNIFRYVRPVDLASLSRSCKTFKDFIDNDKLLWKVHYLRHFDPPSPASGTDDIEWDTRLKRLVDTGRILDSWNPKAKVNKDTASVTFDRLTPTQNAGIEQVLRDSIDLLTASTANPDRNIQFLLRHFLSPDNVSAFLCRSSLFDFSRYESDESAPTETLRQLSAKLHVFSGLDVEPKADEVVDIIAVNVHPYARSRVYDLRRYTDKNCWGPFMDDGSLRPDWEKLQVIMIDLCYNLRIFTRRPRRISTAGPTLDDKSHIWNRPFFGVSSDSYKSASIPGSITVPQDLPLLSQDPYGVTGTWMRIVCFLDYNDLYAFNFETEIIPDDVEREPLHTREAFRLIKLSIRVTSVESGSSDPSADPTKPIVHFRGTSKSTYMSWDPNANSGIRGTVRTTKGGAIRWTSFSILHGEERWRSEGIQIGGPRSARGILGNWFDKDYDRHGPAGPTCFWKISDDIAEESGRENVVPLAALGGLDIDTVLEGIGVVGLGAGIAEAWQRLLERRLQGDGDGDDDDDEDGDD</sequence>
<dbReference type="Gene3D" id="1.20.1280.50">
    <property type="match status" value="1"/>
</dbReference>
<dbReference type="Gene3D" id="2.60.40.420">
    <property type="entry name" value="Cupredoxins - blue copper proteins"/>
    <property type="match status" value="1"/>
</dbReference>
<feature type="region of interest" description="Disordered" evidence="1">
    <location>
        <begin position="137"/>
        <end position="174"/>
    </location>
</feature>
<gene>
    <name evidence="4" type="ORF">UCRPC4_g00584</name>
</gene>
<feature type="chain" id="PRO_5002543855" evidence="2">
    <location>
        <begin position="19"/>
        <end position="758"/>
    </location>
</feature>
<evidence type="ECO:0000313" key="5">
    <source>
        <dbReference type="Proteomes" id="UP000053317"/>
    </source>
</evidence>
<dbReference type="InterPro" id="IPR052953">
    <property type="entry name" value="Ser-rich/MCO-related"/>
</dbReference>
<dbReference type="PANTHER" id="PTHR34883">
    <property type="entry name" value="SERINE-RICH PROTEIN, PUTATIVE-RELATED-RELATED"/>
    <property type="match status" value="1"/>
</dbReference>